<evidence type="ECO:0000313" key="4">
    <source>
        <dbReference type="EMBL" id="HCW92233.1"/>
    </source>
</evidence>
<evidence type="ECO:0000313" key="5">
    <source>
        <dbReference type="Proteomes" id="UP000262325"/>
    </source>
</evidence>
<feature type="domain" description="Thioredoxin" evidence="3">
    <location>
        <begin position="10"/>
        <end position="145"/>
    </location>
</feature>
<protein>
    <recommendedName>
        <fullName evidence="3">Thioredoxin domain-containing protein</fullName>
    </recommendedName>
</protein>
<dbReference type="InterPro" id="IPR036249">
    <property type="entry name" value="Thioredoxin-like_sf"/>
</dbReference>
<dbReference type="GO" id="GO:0016491">
    <property type="term" value="F:oxidoreductase activity"/>
    <property type="evidence" value="ECO:0007669"/>
    <property type="project" value="InterPro"/>
</dbReference>
<dbReference type="Pfam" id="PF00578">
    <property type="entry name" value="AhpC-TSA"/>
    <property type="match status" value="1"/>
</dbReference>
<dbReference type="InterPro" id="IPR000866">
    <property type="entry name" value="AhpC/TSA"/>
</dbReference>
<proteinExistence type="predicted"/>
<keyword evidence="1" id="KW-0676">Redox-active center</keyword>
<dbReference type="InterPro" id="IPR017937">
    <property type="entry name" value="Thioredoxin_CS"/>
</dbReference>
<reference evidence="4 5" key="1">
    <citation type="journal article" date="2018" name="Nat. Biotechnol.">
        <title>A standardized bacterial taxonomy based on genome phylogeny substantially revises the tree of life.</title>
        <authorList>
            <person name="Parks D.H."/>
            <person name="Chuvochina M."/>
            <person name="Waite D.W."/>
            <person name="Rinke C."/>
            <person name="Skarshewski A."/>
            <person name="Chaumeil P.A."/>
            <person name="Hugenholtz P."/>
        </authorList>
    </citation>
    <scope>NUCLEOTIDE SEQUENCE [LARGE SCALE GENOMIC DNA]</scope>
    <source>
        <strain evidence="4">UBA8672</strain>
    </source>
</reference>
<dbReference type="PANTHER" id="PTHR42852:SF13">
    <property type="entry name" value="PROTEIN DIPZ"/>
    <property type="match status" value="1"/>
</dbReference>
<dbReference type="PROSITE" id="PS00194">
    <property type="entry name" value="THIOREDOXIN_1"/>
    <property type="match status" value="1"/>
</dbReference>
<accession>A0A3D5Q930</accession>
<dbReference type="SUPFAM" id="SSF52833">
    <property type="entry name" value="Thioredoxin-like"/>
    <property type="match status" value="1"/>
</dbReference>
<evidence type="ECO:0000256" key="1">
    <source>
        <dbReference type="ARBA" id="ARBA00023284"/>
    </source>
</evidence>
<dbReference type="Gene3D" id="3.40.30.10">
    <property type="entry name" value="Glutaredoxin"/>
    <property type="match status" value="1"/>
</dbReference>
<name>A0A3D5Q930_FLESI</name>
<dbReference type="PROSITE" id="PS51352">
    <property type="entry name" value="THIOREDOXIN_2"/>
    <property type="match status" value="1"/>
</dbReference>
<evidence type="ECO:0000259" key="3">
    <source>
        <dbReference type="PROSITE" id="PS51352"/>
    </source>
</evidence>
<dbReference type="GO" id="GO:0016209">
    <property type="term" value="F:antioxidant activity"/>
    <property type="evidence" value="ECO:0007669"/>
    <property type="project" value="InterPro"/>
</dbReference>
<sequence>MKKSIFLFIIFLAAVLVNAEVSNITYKKLKKEVAGHNGKTVVVFWATYCPYCLKELKAVKNNYKYFTDNGVKIIGIAIDKSEETVRVFTEKNKFPFKTYLITDSLKEKMNIRMVPITAVFDKKGRIDDISPGCKTFQDLKTMLSG</sequence>
<dbReference type="InterPro" id="IPR013766">
    <property type="entry name" value="Thioredoxin_domain"/>
</dbReference>
<comment type="caution">
    <text evidence="4">The sequence shown here is derived from an EMBL/GenBank/DDBJ whole genome shotgun (WGS) entry which is preliminary data.</text>
</comment>
<dbReference type="EMBL" id="DPPF01000019">
    <property type="protein sequence ID" value="HCW92233.1"/>
    <property type="molecule type" value="Genomic_DNA"/>
</dbReference>
<feature type="chain" id="PRO_5017774764" description="Thioredoxin domain-containing protein" evidence="2">
    <location>
        <begin position="20"/>
        <end position="145"/>
    </location>
</feature>
<dbReference type="AlphaFoldDB" id="A0A3D5Q930"/>
<dbReference type="RefSeq" id="WP_273265441.1">
    <property type="nucleotide sequence ID" value="NZ_JAAZVV010000022.1"/>
</dbReference>
<dbReference type="PANTHER" id="PTHR42852">
    <property type="entry name" value="THIOL:DISULFIDE INTERCHANGE PROTEIN DSBE"/>
    <property type="match status" value="1"/>
</dbReference>
<organism evidence="4 5">
    <name type="scientific">Flexistipes sinusarabici</name>
    <dbReference type="NCBI Taxonomy" id="2352"/>
    <lineage>
        <taxon>Bacteria</taxon>
        <taxon>Pseudomonadati</taxon>
        <taxon>Deferribacterota</taxon>
        <taxon>Deferribacteres</taxon>
        <taxon>Deferribacterales</taxon>
        <taxon>Flexistipitaceae</taxon>
        <taxon>Flexistipes</taxon>
    </lineage>
</organism>
<evidence type="ECO:0000256" key="2">
    <source>
        <dbReference type="SAM" id="SignalP"/>
    </source>
</evidence>
<gene>
    <name evidence="4" type="ORF">DHM44_00960</name>
</gene>
<dbReference type="InterPro" id="IPR050553">
    <property type="entry name" value="Thioredoxin_ResA/DsbE_sf"/>
</dbReference>
<dbReference type="CDD" id="cd02966">
    <property type="entry name" value="TlpA_like_family"/>
    <property type="match status" value="1"/>
</dbReference>
<feature type="signal peptide" evidence="2">
    <location>
        <begin position="1"/>
        <end position="19"/>
    </location>
</feature>
<dbReference type="Proteomes" id="UP000262325">
    <property type="component" value="Unassembled WGS sequence"/>
</dbReference>
<keyword evidence="2" id="KW-0732">Signal</keyword>